<proteinExistence type="predicted"/>
<dbReference type="RefSeq" id="WP_113849213.1">
    <property type="nucleotide sequence ID" value="NZ_CP050485.1"/>
</dbReference>
<name>A0AAE7MRX0_ENTGA</name>
<dbReference type="SUPFAM" id="SSF47413">
    <property type="entry name" value="lambda repressor-like DNA-binding domains"/>
    <property type="match status" value="1"/>
</dbReference>
<protein>
    <submittedName>
        <fullName evidence="2">Helix-turn-helix transcriptional regulator</fullName>
    </submittedName>
</protein>
<accession>A0AAE7MRX0</accession>
<dbReference type="InterPro" id="IPR001387">
    <property type="entry name" value="Cro/C1-type_HTH"/>
</dbReference>
<dbReference type="Gene3D" id="1.10.260.40">
    <property type="entry name" value="lambda repressor-like DNA-binding domains"/>
    <property type="match status" value="1"/>
</dbReference>
<dbReference type="Pfam" id="PF01381">
    <property type="entry name" value="HTH_3"/>
    <property type="match status" value="1"/>
</dbReference>
<dbReference type="GO" id="GO:0003677">
    <property type="term" value="F:DNA binding"/>
    <property type="evidence" value="ECO:0007669"/>
    <property type="project" value="InterPro"/>
</dbReference>
<evidence type="ECO:0000259" key="1">
    <source>
        <dbReference type="PROSITE" id="PS50943"/>
    </source>
</evidence>
<organism evidence="2 3">
    <name type="scientific">Enterococcus gallinarum</name>
    <dbReference type="NCBI Taxonomy" id="1353"/>
    <lineage>
        <taxon>Bacteria</taxon>
        <taxon>Bacillati</taxon>
        <taxon>Bacillota</taxon>
        <taxon>Bacilli</taxon>
        <taxon>Lactobacillales</taxon>
        <taxon>Enterococcaceae</taxon>
        <taxon>Enterococcus</taxon>
    </lineage>
</organism>
<dbReference type="AlphaFoldDB" id="A0AAE7MRX0"/>
<dbReference type="InterPro" id="IPR010982">
    <property type="entry name" value="Lambda_DNA-bd_dom_sf"/>
</dbReference>
<evidence type="ECO:0000313" key="3">
    <source>
        <dbReference type="Proteomes" id="UP000516696"/>
    </source>
</evidence>
<gene>
    <name evidence="2" type="ORF">EGM181_15070</name>
</gene>
<feature type="domain" description="HTH cro/C1-type" evidence="1">
    <location>
        <begin position="12"/>
        <end position="56"/>
    </location>
</feature>
<dbReference type="CDD" id="cd00093">
    <property type="entry name" value="HTH_XRE"/>
    <property type="match status" value="1"/>
</dbReference>
<reference evidence="2 3" key="1">
    <citation type="submission" date="2020-03" db="EMBL/GenBank/DDBJ databases">
        <title>Characterization of ganglioside-mimicking enterococci.</title>
        <authorList>
            <person name="Patry R.T."/>
            <person name="Nothaft H."/>
            <person name="Bridger R."/>
            <person name="Shajahan A."/>
            <person name="Huynh S."/>
            <person name="Sanchez S."/>
            <person name="Azadi P."/>
            <person name="Cooper K."/>
            <person name="Miller W.G."/>
            <person name="Parker C.T."/>
            <person name="Wells L."/>
            <person name="Szymanski C.M."/>
        </authorList>
    </citation>
    <scope>NUCLEOTIDE SEQUENCE [LARGE SCALE GENOMIC DNA]</scope>
    <source>
        <strain evidence="2 3">EGM181</strain>
    </source>
</reference>
<dbReference type="Proteomes" id="UP000516696">
    <property type="component" value="Chromosome"/>
</dbReference>
<dbReference type="EMBL" id="CP050485">
    <property type="protein sequence ID" value="QOG28483.1"/>
    <property type="molecule type" value="Genomic_DNA"/>
</dbReference>
<sequence length="72" mass="8286">MFEIDLEMAAKIREKRARKNSTLQSAAEEIGISSKTLGEIENEKKTIVRKTVFKKIINWLINEKSKNYTGVD</sequence>
<evidence type="ECO:0000313" key="2">
    <source>
        <dbReference type="EMBL" id="QOG28483.1"/>
    </source>
</evidence>
<dbReference type="PROSITE" id="PS50943">
    <property type="entry name" value="HTH_CROC1"/>
    <property type="match status" value="1"/>
</dbReference>